<evidence type="ECO:0000256" key="7">
    <source>
        <dbReference type="SAM" id="SignalP"/>
    </source>
</evidence>
<dbReference type="InterPro" id="IPR036909">
    <property type="entry name" value="Cyt_c-like_dom_sf"/>
</dbReference>
<evidence type="ECO:0000259" key="8">
    <source>
        <dbReference type="PROSITE" id="PS51007"/>
    </source>
</evidence>
<dbReference type="GO" id="GO:0020037">
    <property type="term" value="F:heme binding"/>
    <property type="evidence" value="ECO:0007669"/>
    <property type="project" value="InterPro"/>
</dbReference>
<comment type="caution">
    <text evidence="9">The sequence shown here is derived from an EMBL/GenBank/DDBJ whole genome shotgun (WGS) entry which is preliminary data.</text>
</comment>
<dbReference type="RefSeq" id="WP_107185316.1">
    <property type="nucleotide sequence ID" value="NZ_JAWQGC010000001.1"/>
</dbReference>
<dbReference type="Pfam" id="PF00034">
    <property type="entry name" value="Cytochrom_C"/>
    <property type="match status" value="1"/>
</dbReference>
<evidence type="ECO:0000256" key="6">
    <source>
        <dbReference type="PROSITE-ProRule" id="PRU00433"/>
    </source>
</evidence>
<keyword evidence="4" id="KW-0249">Electron transport</keyword>
<keyword evidence="1" id="KW-0813">Transport</keyword>
<keyword evidence="7" id="KW-0732">Signal</keyword>
<evidence type="ECO:0000313" key="10">
    <source>
        <dbReference type="Proteomes" id="UP000240530"/>
    </source>
</evidence>
<feature type="chain" id="PRO_5015424411" evidence="7">
    <location>
        <begin position="22"/>
        <end position="106"/>
    </location>
</feature>
<dbReference type="SUPFAM" id="SSF46626">
    <property type="entry name" value="Cytochrome c"/>
    <property type="match status" value="1"/>
</dbReference>
<evidence type="ECO:0000256" key="1">
    <source>
        <dbReference type="ARBA" id="ARBA00022448"/>
    </source>
</evidence>
<keyword evidence="2 6" id="KW-0349">Heme</keyword>
<dbReference type="PROSITE" id="PS51007">
    <property type="entry name" value="CYTC"/>
    <property type="match status" value="1"/>
</dbReference>
<dbReference type="EMBL" id="PYNS01000014">
    <property type="protein sequence ID" value="PSV10018.1"/>
    <property type="molecule type" value="Genomic_DNA"/>
</dbReference>
<evidence type="ECO:0000256" key="4">
    <source>
        <dbReference type="ARBA" id="ARBA00022982"/>
    </source>
</evidence>
<name>A0A2T3KTM4_PHOLD</name>
<reference evidence="9 10" key="1">
    <citation type="submission" date="2018-03" db="EMBL/GenBank/DDBJ databases">
        <title>Whole genome sequencing of Histamine producing bacteria.</title>
        <authorList>
            <person name="Butler K."/>
        </authorList>
    </citation>
    <scope>NUCLEOTIDE SEQUENCE [LARGE SCALE GENOMIC DNA]</scope>
    <source>
        <strain evidence="9 10">Res.4.1</strain>
    </source>
</reference>
<proteinExistence type="predicted"/>
<gene>
    <name evidence="9" type="ORF">C0W93_12750</name>
</gene>
<evidence type="ECO:0000256" key="2">
    <source>
        <dbReference type="ARBA" id="ARBA00022617"/>
    </source>
</evidence>
<evidence type="ECO:0000256" key="5">
    <source>
        <dbReference type="ARBA" id="ARBA00023004"/>
    </source>
</evidence>
<dbReference type="GO" id="GO:0009055">
    <property type="term" value="F:electron transfer activity"/>
    <property type="evidence" value="ECO:0007669"/>
    <property type="project" value="InterPro"/>
</dbReference>
<evidence type="ECO:0000313" key="9">
    <source>
        <dbReference type="EMBL" id="PSV10018.1"/>
    </source>
</evidence>
<keyword evidence="3 6" id="KW-0479">Metal-binding</keyword>
<protein>
    <submittedName>
        <fullName evidence="9">Cytochrome C554</fullName>
    </submittedName>
</protein>
<feature type="signal peptide" evidence="7">
    <location>
        <begin position="1"/>
        <end position="21"/>
    </location>
</feature>
<dbReference type="InterPro" id="IPR009056">
    <property type="entry name" value="Cyt_c-like_dom"/>
</dbReference>
<dbReference type="AlphaFoldDB" id="A0A2T3KTM4"/>
<dbReference type="PANTHER" id="PTHR33751:SF9">
    <property type="entry name" value="CYTOCHROME C4"/>
    <property type="match status" value="1"/>
</dbReference>
<dbReference type="InterPro" id="IPR050597">
    <property type="entry name" value="Cytochrome_c_Oxidase_Subunit"/>
</dbReference>
<dbReference type="PANTHER" id="PTHR33751">
    <property type="entry name" value="CBB3-TYPE CYTOCHROME C OXIDASE SUBUNIT FIXP"/>
    <property type="match status" value="1"/>
</dbReference>
<sequence>MRYSLFTASIATLLFSSSLMAMPKGDASQGEIKTPSCRFCHGSNGIAPRPDYPNLKGQQAEYLYNSMQAYLDGNRTGTMSAMMKAQLKNLSEQDIADIAEYYSQMK</sequence>
<feature type="domain" description="Cytochrome c" evidence="8">
    <location>
        <begin position="25"/>
        <end position="106"/>
    </location>
</feature>
<accession>A0A2T3KTM4</accession>
<dbReference type="Gene3D" id="1.10.760.10">
    <property type="entry name" value="Cytochrome c-like domain"/>
    <property type="match status" value="1"/>
</dbReference>
<dbReference type="Proteomes" id="UP000240530">
    <property type="component" value="Unassembled WGS sequence"/>
</dbReference>
<keyword evidence="5 6" id="KW-0408">Iron</keyword>
<dbReference type="GO" id="GO:0046872">
    <property type="term" value="F:metal ion binding"/>
    <property type="evidence" value="ECO:0007669"/>
    <property type="project" value="UniProtKB-KW"/>
</dbReference>
<organism evidence="9 10">
    <name type="scientific">Photobacterium leiognathi subsp. mandapamensis</name>
    <name type="common">Photobacterium mandapamensis</name>
    <dbReference type="NCBI Taxonomy" id="48408"/>
    <lineage>
        <taxon>Bacteria</taxon>
        <taxon>Pseudomonadati</taxon>
        <taxon>Pseudomonadota</taxon>
        <taxon>Gammaproteobacteria</taxon>
        <taxon>Vibrionales</taxon>
        <taxon>Vibrionaceae</taxon>
        <taxon>Photobacterium</taxon>
    </lineage>
</organism>
<evidence type="ECO:0000256" key="3">
    <source>
        <dbReference type="ARBA" id="ARBA00022723"/>
    </source>
</evidence>